<sequence length="243" mass="27514">MVALEMMEDDRALQEDEIFALTSIFGSDSVNLDNQASSRTFNFRLPLESNLSSTFDKRNQSSSANTITLKFRFPHDYPSASPPIYEIASLYCGPLKIDDKMRNEIDERFKELFVPGQVIIFEWVEWLRGFLSQKLAEGQLDETDIHSSQQNLDSYQPEENPNVEEQPSAHTTTIDCPPITSGEPLEHKKSVFVAHLAPVHSIQEVQLVRDTLMLNKKVAKATHNIMAYRIVQGSGVILQGMQI</sequence>
<gene>
    <name evidence="1" type="ORF">ACOLOM_LOCUS2070</name>
</gene>
<proteinExistence type="predicted"/>
<name>A0ACA9KMZ9_9GLOM</name>
<keyword evidence="2" id="KW-1185">Reference proteome</keyword>
<reference evidence="1" key="1">
    <citation type="submission" date="2021-06" db="EMBL/GenBank/DDBJ databases">
        <authorList>
            <person name="Kallberg Y."/>
            <person name="Tangrot J."/>
            <person name="Rosling A."/>
        </authorList>
    </citation>
    <scope>NUCLEOTIDE SEQUENCE</scope>
    <source>
        <strain evidence="1">CL356</strain>
    </source>
</reference>
<evidence type="ECO:0000313" key="2">
    <source>
        <dbReference type="Proteomes" id="UP000789525"/>
    </source>
</evidence>
<dbReference type="EMBL" id="CAJVPT010002554">
    <property type="protein sequence ID" value="CAG8483266.1"/>
    <property type="molecule type" value="Genomic_DNA"/>
</dbReference>
<protein>
    <submittedName>
        <fullName evidence="1">9481_t:CDS:1</fullName>
    </submittedName>
</protein>
<dbReference type="Proteomes" id="UP000789525">
    <property type="component" value="Unassembled WGS sequence"/>
</dbReference>
<accession>A0ACA9KMZ9</accession>
<comment type="caution">
    <text evidence="1">The sequence shown here is derived from an EMBL/GenBank/DDBJ whole genome shotgun (WGS) entry which is preliminary data.</text>
</comment>
<evidence type="ECO:0000313" key="1">
    <source>
        <dbReference type="EMBL" id="CAG8483266.1"/>
    </source>
</evidence>
<organism evidence="1 2">
    <name type="scientific">Acaulospora colombiana</name>
    <dbReference type="NCBI Taxonomy" id="27376"/>
    <lineage>
        <taxon>Eukaryota</taxon>
        <taxon>Fungi</taxon>
        <taxon>Fungi incertae sedis</taxon>
        <taxon>Mucoromycota</taxon>
        <taxon>Glomeromycotina</taxon>
        <taxon>Glomeromycetes</taxon>
        <taxon>Diversisporales</taxon>
        <taxon>Acaulosporaceae</taxon>
        <taxon>Acaulospora</taxon>
    </lineage>
</organism>